<reference evidence="2 3" key="1">
    <citation type="submission" date="2012-11" db="EMBL/GenBank/DDBJ databases">
        <title>Whole genome sequence of Acidocella aminolytica 101 = DSM 11237.</title>
        <authorList>
            <person name="Azuma Y."/>
            <person name="Higashiura N."/>
            <person name="Hirakawa H."/>
            <person name="Matsushita K."/>
        </authorList>
    </citation>
    <scope>NUCLEOTIDE SEQUENCE [LARGE SCALE GENOMIC DNA]</scope>
    <source>
        <strain evidence="3">101 / DSM 11237</strain>
    </source>
</reference>
<comment type="caution">
    <text evidence="2">The sequence shown here is derived from an EMBL/GenBank/DDBJ whole genome shotgun (WGS) entry which is preliminary data.</text>
</comment>
<sequence length="66" mass="7099">MRRTSTGRISAKARGVRFGPRPSLSAEQIAHARQLIEQEGKPVAEFVRLFGGASSDPLRALAAKPV</sequence>
<dbReference type="EMBL" id="BANC01000123">
    <property type="protein sequence ID" value="GAN81866.1"/>
    <property type="molecule type" value="Genomic_DNA"/>
</dbReference>
<name>A0A0D6PKA3_9PROT</name>
<gene>
    <name evidence="2" type="ORF">Aam_125_008</name>
</gene>
<evidence type="ECO:0000313" key="2">
    <source>
        <dbReference type="EMBL" id="GAN81866.1"/>
    </source>
</evidence>
<dbReference type="RefSeq" id="WP_241869463.1">
    <property type="nucleotide sequence ID" value="NZ_BANC01000123.1"/>
</dbReference>
<organism evidence="2 3">
    <name type="scientific">Acidocella aminolytica 101 = DSM 11237</name>
    <dbReference type="NCBI Taxonomy" id="1120923"/>
    <lineage>
        <taxon>Bacteria</taxon>
        <taxon>Pseudomonadati</taxon>
        <taxon>Pseudomonadota</taxon>
        <taxon>Alphaproteobacteria</taxon>
        <taxon>Acetobacterales</taxon>
        <taxon>Acidocellaceae</taxon>
        <taxon>Acidocella</taxon>
    </lineage>
</organism>
<evidence type="ECO:0000256" key="1">
    <source>
        <dbReference type="SAM" id="MobiDB-lite"/>
    </source>
</evidence>
<dbReference type="AlphaFoldDB" id="A0A0D6PKA3"/>
<evidence type="ECO:0000313" key="3">
    <source>
        <dbReference type="Proteomes" id="UP000032668"/>
    </source>
</evidence>
<dbReference type="Proteomes" id="UP000032668">
    <property type="component" value="Unassembled WGS sequence"/>
</dbReference>
<accession>A0A0D6PKA3</accession>
<keyword evidence="3" id="KW-1185">Reference proteome</keyword>
<protein>
    <submittedName>
        <fullName evidence="2">Transcriptional regulator Fis</fullName>
    </submittedName>
</protein>
<feature type="region of interest" description="Disordered" evidence="1">
    <location>
        <begin position="1"/>
        <end position="24"/>
    </location>
</feature>
<proteinExistence type="predicted"/>